<evidence type="ECO:0000313" key="1">
    <source>
        <dbReference type="EMBL" id="SEI03972.1"/>
    </source>
</evidence>
<evidence type="ECO:0000313" key="2">
    <source>
        <dbReference type="Proteomes" id="UP000199634"/>
    </source>
</evidence>
<accession>A0A1H6N1D7</accession>
<dbReference type="STRING" id="1159016.SAMN02927937_02908"/>
<sequence length="112" mass="12895">MGSSNIEQLIRIDLETLLYHKRLKNEISITNAIEIAAYVATKFLRIIYAKNKEITTEELNGVFGIISNIYNELFSNQLEIVDFEKISSLALDLLKDTAFDKNCETFFKDILQ</sequence>
<gene>
    <name evidence="1" type="ORF">SAMN02927937_02908</name>
</gene>
<proteinExistence type="predicted"/>
<organism evidence="1 2">
    <name type="scientific">Paenimyroides marinum</name>
    <dbReference type="NCBI Taxonomy" id="1159016"/>
    <lineage>
        <taxon>Bacteria</taxon>
        <taxon>Pseudomonadati</taxon>
        <taxon>Bacteroidota</taxon>
        <taxon>Flavobacteriia</taxon>
        <taxon>Flavobacteriales</taxon>
        <taxon>Flavobacteriaceae</taxon>
        <taxon>Paenimyroides</taxon>
    </lineage>
</organism>
<dbReference type="EMBL" id="FNXE01000082">
    <property type="protein sequence ID" value="SEI03972.1"/>
    <property type="molecule type" value="Genomic_DNA"/>
</dbReference>
<dbReference type="Proteomes" id="UP000199634">
    <property type="component" value="Unassembled WGS sequence"/>
</dbReference>
<protein>
    <submittedName>
        <fullName evidence="1">Uncharacterized protein</fullName>
    </submittedName>
</protein>
<dbReference type="AlphaFoldDB" id="A0A1H6N1D7"/>
<keyword evidence="2" id="KW-1185">Reference proteome</keyword>
<reference evidence="1 2" key="1">
    <citation type="submission" date="2016-10" db="EMBL/GenBank/DDBJ databases">
        <authorList>
            <person name="de Groot N.N."/>
        </authorList>
    </citation>
    <scope>NUCLEOTIDE SEQUENCE [LARGE SCALE GENOMIC DNA]</scope>
    <source>
        <strain evidence="1 2">CGMCC 1.10825</strain>
    </source>
</reference>
<dbReference type="OrthoDB" id="1361941at2"/>
<dbReference type="RefSeq" id="WP_091102943.1">
    <property type="nucleotide sequence ID" value="NZ_FNXE01000082.1"/>
</dbReference>
<name>A0A1H6N1D7_9FLAO</name>